<accession>A0A1M5A8X0</accession>
<feature type="transmembrane region" description="Helical" evidence="11">
    <location>
        <begin position="88"/>
        <end position="106"/>
    </location>
</feature>
<dbReference type="InterPro" id="IPR036259">
    <property type="entry name" value="MFS_trans_sf"/>
</dbReference>
<dbReference type="SUPFAM" id="SSF103473">
    <property type="entry name" value="MFS general substrate transporter"/>
    <property type="match status" value="1"/>
</dbReference>
<feature type="transmembrane region" description="Helical" evidence="11">
    <location>
        <begin position="64"/>
        <end position="81"/>
    </location>
</feature>
<feature type="transmembrane region" description="Helical" evidence="11">
    <location>
        <begin position="338"/>
        <end position="360"/>
    </location>
</feature>
<evidence type="ECO:0000256" key="3">
    <source>
        <dbReference type="ARBA" id="ARBA00009120"/>
    </source>
</evidence>
<comment type="function">
    <text evidence="1">Intake of glucose and galactose.</text>
</comment>
<dbReference type="GO" id="GO:1904659">
    <property type="term" value="P:D-glucose transmembrane transport"/>
    <property type="evidence" value="ECO:0007669"/>
    <property type="project" value="InterPro"/>
</dbReference>
<evidence type="ECO:0000313" key="13">
    <source>
        <dbReference type="Proteomes" id="UP000184287"/>
    </source>
</evidence>
<keyword evidence="10 11" id="KW-0472">Membrane</keyword>
<dbReference type="RefSeq" id="WP_234994496.1">
    <property type="nucleotide sequence ID" value="NZ_FQUQ01000002.1"/>
</dbReference>
<feature type="transmembrane region" description="Helical" evidence="11">
    <location>
        <begin position="284"/>
        <end position="302"/>
    </location>
</feature>
<dbReference type="Pfam" id="PF07690">
    <property type="entry name" value="MFS_1"/>
    <property type="match status" value="1"/>
</dbReference>
<evidence type="ECO:0000256" key="1">
    <source>
        <dbReference type="ARBA" id="ARBA00003321"/>
    </source>
</evidence>
<feature type="transmembrane region" description="Helical" evidence="11">
    <location>
        <begin position="314"/>
        <end position="332"/>
    </location>
</feature>
<feature type="transmembrane region" description="Helical" evidence="11">
    <location>
        <begin position="248"/>
        <end position="272"/>
    </location>
</feature>
<dbReference type="CDD" id="cd17394">
    <property type="entry name" value="MFS_FucP_like"/>
    <property type="match status" value="1"/>
</dbReference>
<dbReference type="Proteomes" id="UP000184287">
    <property type="component" value="Unassembled WGS sequence"/>
</dbReference>
<comment type="subcellular location">
    <subcellularLocation>
        <location evidence="2">Cell inner membrane</location>
        <topology evidence="2">Multi-pass membrane protein</topology>
    </subcellularLocation>
</comment>
<dbReference type="GO" id="GO:0055056">
    <property type="term" value="F:D-glucose transmembrane transporter activity"/>
    <property type="evidence" value="ECO:0007669"/>
    <property type="project" value="InterPro"/>
</dbReference>
<keyword evidence="5" id="KW-1003">Cell membrane</keyword>
<keyword evidence="13" id="KW-1185">Reference proteome</keyword>
<dbReference type="InterPro" id="IPR005275">
    <property type="entry name" value="Lfuc_symporter_FucP"/>
</dbReference>
<dbReference type="NCBIfam" id="TIGR00885">
    <property type="entry name" value="fucP"/>
    <property type="match status" value="1"/>
</dbReference>
<dbReference type="InterPro" id="IPR011701">
    <property type="entry name" value="MFS"/>
</dbReference>
<evidence type="ECO:0000256" key="9">
    <source>
        <dbReference type="ARBA" id="ARBA00022989"/>
    </source>
</evidence>
<name>A0A1M5A8X0_9SPHI</name>
<keyword evidence="6" id="KW-0997">Cell inner membrane</keyword>
<evidence type="ECO:0000256" key="8">
    <source>
        <dbReference type="ARBA" id="ARBA00022692"/>
    </source>
</evidence>
<keyword evidence="7" id="KW-0762">Sugar transport</keyword>
<feature type="transmembrane region" description="Helical" evidence="11">
    <location>
        <begin position="372"/>
        <end position="391"/>
    </location>
</feature>
<reference evidence="13" key="1">
    <citation type="submission" date="2016-11" db="EMBL/GenBank/DDBJ databases">
        <authorList>
            <person name="Varghese N."/>
            <person name="Submissions S."/>
        </authorList>
    </citation>
    <scope>NUCLEOTIDE SEQUENCE [LARGE SCALE GENOMIC DNA]</scope>
    <source>
        <strain evidence="13">DSM 16990</strain>
    </source>
</reference>
<evidence type="ECO:0000313" key="12">
    <source>
        <dbReference type="EMBL" id="SHF26567.1"/>
    </source>
</evidence>
<feature type="transmembrane region" description="Helical" evidence="11">
    <location>
        <begin position="204"/>
        <end position="227"/>
    </location>
</feature>
<proteinExistence type="inferred from homology"/>
<dbReference type="NCBIfam" id="TIGR01272">
    <property type="entry name" value="gluP"/>
    <property type="match status" value="1"/>
</dbReference>
<dbReference type="EMBL" id="FQUQ01000002">
    <property type="protein sequence ID" value="SHF26567.1"/>
    <property type="molecule type" value="Genomic_DNA"/>
</dbReference>
<evidence type="ECO:0000256" key="11">
    <source>
        <dbReference type="SAM" id="Phobius"/>
    </source>
</evidence>
<dbReference type="Gene3D" id="1.20.1250.20">
    <property type="entry name" value="MFS general substrate transporter like domains"/>
    <property type="match status" value="2"/>
</dbReference>
<dbReference type="AlphaFoldDB" id="A0A1M5A8X0"/>
<comment type="similarity">
    <text evidence="3">Belongs to the major facilitator superfamily. FHS transporter (TC 2.A.1.7) family.</text>
</comment>
<dbReference type="STRING" id="288992.SAMN04488522_102635"/>
<organism evidence="12 13">
    <name type="scientific">Pedobacter caeni</name>
    <dbReference type="NCBI Taxonomy" id="288992"/>
    <lineage>
        <taxon>Bacteria</taxon>
        <taxon>Pseudomonadati</taxon>
        <taxon>Bacteroidota</taxon>
        <taxon>Sphingobacteriia</taxon>
        <taxon>Sphingobacteriales</taxon>
        <taxon>Sphingobacteriaceae</taxon>
        <taxon>Pedobacter</taxon>
    </lineage>
</organism>
<gene>
    <name evidence="12" type="ORF">SAMN04488522_102635</name>
</gene>
<dbReference type="InterPro" id="IPR050375">
    <property type="entry name" value="MFS_TsgA-like"/>
</dbReference>
<keyword evidence="4" id="KW-0813">Transport</keyword>
<dbReference type="GO" id="GO:0005886">
    <property type="term" value="C:plasma membrane"/>
    <property type="evidence" value="ECO:0007669"/>
    <property type="project" value="UniProtKB-SubCell"/>
</dbReference>
<evidence type="ECO:0000256" key="2">
    <source>
        <dbReference type="ARBA" id="ARBA00004429"/>
    </source>
</evidence>
<keyword evidence="9 11" id="KW-1133">Transmembrane helix</keyword>
<evidence type="ECO:0000256" key="7">
    <source>
        <dbReference type="ARBA" id="ARBA00022597"/>
    </source>
</evidence>
<dbReference type="PANTHER" id="PTHR43702:SF3">
    <property type="entry name" value="PROTEIN TSGA"/>
    <property type="match status" value="1"/>
</dbReference>
<feature type="transmembrane region" description="Helical" evidence="11">
    <location>
        <begin position="150"/>
        <end position="173"/>
    </location>
</feature>
<evidence type="ECO:0000256" key="5">
    <source>
        <dbReference type="ARBA" id="ARBA00022475"/>
    </source>
</evidence>
<dbReference type="GO" id="GO:0015535">
    <property type="term" value="F:fucose:proton symporter activity"/>
    <property type="evidence" value="ECO:0007669"/>
    <property type="project" value="InterPro"/>
</dbReference>
<sequence>MKLTAADSMPYQKEKNRVFLGGTVLVISLFFLWALTANLLPILIPHLKKACRLSVLESSLIDSAYWIAYFVIAIPAGLVMKRFGYKRAIITGLLLAAVGAFLFYPAAESRSFAFFLFALFILASGMTFLETSANPFMTILGDPATASGRLNFAQAFNGLGAFIASMFLSKLIIAEKLKTPAELEQLSPENLDHYYSSLFHQLKFPYLLIGTILVGVAILFMITRFSSNHIPGKDHAAGKISLAAQPQLLRGILTQFFYVGAQVCVSSFFILYATSVTGMTEYAATNYLGLLLLSFMTGRYLGSFIMKYVKPENLLWIYASVSILLMLFIVLIGGKSALWAFIGLEFFMSIMYPTIFSLAIRNLGNNTPIGSSYMVMAIIGGAIFPPILGYLSDLTGSIRIAYLVPLICFIPVAWFGWQARIGKP</sequence>
<dbReference type="PANTHER" id="PTHR43702">
    <property type="entry name" value="L-FUCOSE-PROTON SYMPORTER"/>
    <property type="match status" value="1"/>
</dbReference>
<feature type="transmembrane region" description="Helical" evidence="11">
    <location>
        <begin position="18"/>
        <end position="44"/>
    </location>
</feature>
<dbReference type="GO" id="GO:0005354">
    <property type="term" value="F:galactose transmembrane transporter activity"/>
    <property type="evidence" value="ECO:0007669"/>
    <property type="project" value="InterPro"/>
</dbReference>
<evidence type="ECO:0000256" key="10">
    <source>
        <dbReference type="ARBA" id="ARBA00023136"/>
    </source>
</evidence>
<feature type="transmembrane region" description="Helical" evidence="11">
    <location>
        <begin position="397"/>
        <end position="417"/>
    </location>
</feature>
<evidence type="ECO:0000256" key="4">
    <source>
        <dbReference type="ARBA" id="ARBA00022448"/>
    </source>
</evidence>
<evidence type="ECO:0000256" key="6">
    <source>
        <dbReference type="ARBA" id="ARBA00022519"/>
    </source>
</evidence>
<feature type="transmembrane region" description="Helical" evidence="11">
    <location>
        <begin position="112"/>
        <end position="129"/>
    </location>
</feature>
<dbReference type="InterPro" id="IPR005964">
    <property type="entry name" value="Glc/Gal_transptr_bac"/>
</dbReference>
<keyword evidence="8 11" id="KW-0812">Transmembrane</keyword>
<protein>
    <submittedName>
        <fullName evidence="12">MFS transporter, FHS family, L-fucose permease</fullName>
    </submittedName>
</protein>